<dbReference type="PIRSF" id="PIRSF005962">
    <property type="entry name" value="Pept_M20D_amidohydro"/>
    <property type="match status" value="1"/>
</dbReference>
<evidence type="ECO:0000313" key="5">
    <source>
        <dbReference type="EMBL" id="SSW72590.1"/>
    </source>
</evidence>
<feature type="binding site" evidence="3">
    <location>
        <position position="101"/>
    </location>
    <ligand>
        <name>Mn(2+)</name>
        <dbReference type="ChEBI" id="CHEBI:29035"/>
        <label>2</label>
    </ligand>
</feature>
<dbReference type="OrthoDB" id="8875216at2"/>
<dbReference type="CDD" id="cd05666">
    <property type="entry name" value="M20_Acy1-like"/>
    <property type="match status" value="1"/>
</dbReference>
<evidence type="ECO:0000256" key="2">
    <source>
        <dbReference type="ARBA" id="ARBA00022801"/>
    </source>
</evidence>
<evidence type="ECO:0000256" key="3">
    <source>
        <dbReference type="PIRSR" id="PIRSR005962-1"/>
    </source>
</evidence>
<dbReference type="FunFam" id="3.30.70.360:FF:000014">
    <property type="entry name" value="N-acyl-L-amino acid amidohydrolase"/>
    <property type="match status" value="1"/>
</dbReference>
<proteinExistence type="inferred from homology"/>
<dbReference type="Pfam" id="PF07687">
    <property type="entry name" value="M20_dimer"/>
    <property type="match status" value="1"/>
</dbReference>
<dbReference type="RefSeq" id="WP_129530646.1">
    <property type="nucleotide sequence ID" value="NZ_UFQB01000038.1"/>
</dbReference>
<keyword evidence="3" id="KW-0464">Manganese</keyword>
<evidence type="ECO:0000256" key="1">
    <source>
        <dbReference type="ARBA" id="ARBA00006153"/>
    </source>
</evidence>
<evidence type="ECO:0000259" key="4">
    <source>
        <dbReference type="Pfam" id="PF07687"/>
    </source>
</evidence>
<dbReference type="InterPro" id="IPR002933">
    <property type="entry name" value="Peptidase_M20"/>
</dbReference>
<dbReference type="InterPro" id="IPR036264">
    <property type="entry name" value="Bact_exopeptidase_dim_dom"/>
</dbReference>
<dbReference type="GO" id="GO:0046872">
    <property type="term" value="F:metal ion binding"/>
    <property type="evidence" value="ECO:0007669"/>
    <property type="project" value="UniProtKB-KW"/>
</dbReference>
<comment type="similarity">
    <text evidence="1">Belongs to the peptidase M20 family.</text>
</comment>
<comment type="cofactor">
    <cofactor evidence="3">
        <name>Mn(2+)</name>
        <dbReference type="ChEBI" id="CHEBI:29035"/>
    </cofactor>
    <text evidence="3">The Mn(2+) ion enhances activity.</text>
</comment>
<name>A0A446CXL7_9BURK</name>
<feature type="binding site" evidence="3">
    <location>
        <position position="136"/>
    </location>
    <ligand>
        <name>Mn(2+)</name>
        <dbReference type="ChEBI" id="CHEBI:29035"/>
        <label>2</label>
    </ligand>
</feature>
<dbReference type="InterPro" id="IPR017439">
    <property type="entry name" value="Amidohydrolase"/>
</dbReference>
<keyword evidence="2 5" id="KW-0378">Hydrolase</keyword>
<evidence type="ECO:0000313" key="6">
    <source>
        <dbReference type="Proteomes" id="UP000289184"/>
    </source>
</evidence>
<feature type="domain" description="Peptidase M20 dimerisation" evidence="4">
    <location>
        <begin position="185"/>
        <end position="279"/>
    </location>
</feature>
<feature type="binding site" evidence="3">
    <location>
        <position position="103"/>
    </location>
    <ligand>
        <name>Mn(2+)</name>
        <dbReference type="ChEBI" id="CHEBI:29035"/>
        <label>2</label>
    </ligand>
</feature>
<dbReference type="Gene3D" id="3.30.70.360">
    <property type="match status" value="1"/>
</dbReference>
<feature type="binding site" evidence="3">
    <location>
        <position position="162"/>
    </location>
    <ligand>
        <name>Mn(2+)</name>
        <dbReference type="ChEBI" id="CHEBI:29035"/>
        <label>2</label>
    </ligand>
</feature>
<dbReference type="SUPFAM" id="SSF55031">
    <property type="entry name" value="Bacterial exopeptidase dimerisation domain"/>
    <property type="match status" value="1"/>
</dbReference>
<keyword evidence="6" id="KW-1185">Reference proteome</keyword>
<dbReference type="PANTHER" id="PTHR11014">
    <property type="entry name" value="PEPTIDASE M20 FAMILY MEMBER"/>
    <property type="match status" value="1"/>
</dbReference>
<dbReference type="EC" id="3.-.-.-" evidence="5"/>
<reference evidence="5 6" key="1">
    <citation type="submission" date="2018-07" db="EMBL/GenBank/DDBJ databases">
        <authorList>
            <person name="Peeters C."/>
        </authorList>
    </citation>
    <scope>NUCLEOTIDE SEQUENCE [LARGE SCALE GENOMIC DNA]</scope>
    <source>
        <strain evidence="5 6">LMG 3411</strain>
    </source>
</reference>
<organism evidence="5 6">
    <name type="scientific">Achromobacter agilis</name>
    <dbReference type="NCBI Taxonomy" id="1353888"/>
    <lineage>
        <taxon>Bacteria</taxon>
        <taxon>Pseudomonadati</taxon>
        <taxon>Pseudomonadota</taxon>
        <taxon>Betaproteobacteria</taxon>
        <taxon>Burkholderiales</taxon>
        <taxon>Alcaligenaceae</taxon>
        <taxon>Achromobacter</taxon>
    </lineage>
</organism>
<dbReference type="SUPFAM" id="SSF53187">
    <property type="entry name" value="Zn-dependent exopeptidases"/>
    <property type="match status" value="1"/>
</dbReference>
<dbReference type="Pfam" id="PF01546">
    <property type="entry name" value="Peptidase_M20"/>
    <property type="match status" value="1"/>
</dbReference>
<feature type="binding site" evidence="3">
    <location>
        <position position="367"/>
    </location>
    <ligand>
        <name>Mn(2+)</name>
        <dbReference type="ChEBI" id="CHEBI:29035"/>
        <label>2</label>
    </ligand>
</feature>
<dbReference type="EMBL" id="UFQB01000038">
    <property type="protein sequence ID" value="SSW72590.1"/>
    <property type="molecule type" value="Genomic_DNA"/>
</dbReference>
<protein>
    <submittedName>
        <fullName evidence="5">Putative hydrolase YxeP</fullName>
        <ecNumber evidence="5">3.-.-.-</ecNumber>
    </submittedName>
</protein>
<gene>
    <name evidence="5" type="primary">yxeP_9</name>
    <name evidence="5" type="ORF">AGI3411_05646</name>
</gene>
<dbReference type="PANTHER" id="PTHR11014:SF63">
    <property type="entry name" value="METALLOPEPTIDASE, PUTATIVE (AFU_ORTHOLOGUE AFUA_6G09600)-RELATED"/>
    <property type="match status" value="1"/>
</dbReference>
<dbReference type="NCBIfam" id="TIGR01891">
    <property type="entry name" value="amidohydrolases"/>
    <property type="match status" value="1"/>
</dbReference>
<dbReference type="Gene3D" id="3.40.630.10">
    <property type="entry name" value="Zn peptidases"/>
    <property type="match status" value="1"/>
</dbReference>
<dbReference type="InterPro" id="IPR011650">
    <property type="entry name" value="Peptidase_M20_dimer"/>
</dbReference>
<dbReference type="AlphaFoldDB" id="A0A446CXL7"/>
<accession>A0A446CXL7</accession>
<sequence>MNLIEDIVEHSPSIRAIRRDIHAHPELAFEENRTSQLVGELLESWGIAVHRGFGKTGLVGVIRNGSSPRTVGLRADMDALPMQEVNQFSHASKHAGVMHACGHDGHTAMLLGAAQHLARHRNFDGTVYLIFQPAEERGGGAREMMRDGLFEKFPMEAVFGMHNMPGIPVGCFASSPGPVLASNSEFHVTIRGKGGHAAMPHLAIDPIPVAGQMIEAFQTIISRNKKPVETAVISVTMLHAGEAVNVIADTCEMRGTVRAYTRETLDLIERRMGEIARHVAEMFGAECDFVFTRHYPSTINHEAETAFMRGALATVVGQERVLAQAPIMAAEDFSFMLEAVPGSYCFIGNGDGDHRESGHGAGPCLVHNTSYDFNDELLPIGSSAFVRLAEQWLARGA</sequence>
<keyword evidence="3" id="KW-0479">Metal-binding</keyword>
<dbReference type="GO" id="GO:0016787">
    <property type="term" value="F:hydrolase activity"/>
    <property type="evidence" value="ECO:0007669"/>
    <property type="project" value="UniProtKB-KW"/>
</dbReference>
<dbReference type="Proteomes" id="UP000289184">
    <property type="component" value="Unassembled WGS sequence"/>
</dbReference>